<evidence type="ECO:0000259" key="2">
    <source>
        <dbReference type="Pfam" id="PF24883"/>
    </source>
</evidence>
<proteinExistence type="predicted"/>
<sequence length="314" mass="36289">MLRSVVVQLFEHSPRLYAIFLRDLEPPDALQKASLEVLLKLLKQAVDALEQCYIVLDALDECSERRDLRSIFEELVSWKAKQLHLFIASRHEHDIRCTLQDFMNDTDMIKVENAMVDKDIHTWVRHLLQTDQDFQRWRSKQEVREEIENKVVGGSKGMFRWAECQLRIMKKCLTKKMIREALAKMPNDLDATYDQILRRIDEDHLESAKRILTWLVYAGTPMPVTEIAEIAAIDITRTPAFDPGEVLEDPMDALGACSSLITTAKTLTGQPVFILSHYTVQELLLREETRIGKLDIKSSGQILAESCVRYLLEY</sequence>
<evidence type="ECO:0000256" key="1">
    <source>
        <dbReference type="ARBA" id="ARBA00022737"/>
    </source>
</evidence>
<dbReference type="AlphaFoldDB" id="A0A6G1HD12"/>
<keyword evidence="1" id="KW-0677">Repeat</keyword>
<dbReference type="Proteomes" id="UP000800041">
    <property type="component" value="Unassembled WGS sequence"/>
</dbReference>
<feature type="domain" description="Nephrocystin 3-like N-terminal" evidence="2">
    <location>
        <begin position="1"/>
        <end position="90"/>
    </location>
</feature>
<reference evidence="3" key="1">
    <citation type="journal article" date="2020" name="Stud. Mycol.">
        <title>101 Dothideomycetes genomes: a test case for predicting lifestyles and emergence of pathogens.</title>
        <authorList>
            <person name="Haridas S."/>
            <person name="Albert R."/>
            <person name="Binder M."/>
            <person name="Bloem J."/>
            <person name="Labutti K."/>
            <person name="Salamov A."/>
            <person name="Andreopoulos B."/>
            <person name="Baker S."/>
            <person name="Barry K."/>
            <person name="Bills G."/>
            <person name="Bluhm B."/>
            <person name="Cannon C."/>
            <person name="Castanera R."/>
            <person name="Culley D."/>
            <person name="Daum C."/>
            <person name="Ezra D."/>
            <person name="Gonzalez J."/>
            <person name="Henrissat B."/>
            <person name="Kuo A."/>
            <person name="Liang C."/>
            <person name="Lipzen A."/>
            <person name="Lutzoni F."/>
            <person name="Magnuson J."/>
            <person name="Mondo S."/>
            <person name="Nolan M."/>
            <person name="Ohm R."/>
            <person name="Pangilinan J."/>
            <person name="Park H.-J."/>
            <person name="Ramirez L."/>
            <person name="Alfaro M."/>
            <person name="Sun H."/>
            <person name="Tritt A."/>
            <person name="Yoshinaga Y."/>
            <person name="Zwiers L.-H."/>
            <person name="Turgeon B."/>
            <person name="Goodwin S."/>
            <person name="Spatafora J."/>
            <person name="Crous P."/>
            <person name="Grigoriev I."/>
        </authorList>
    </citation>
    <scope>NUCLEOTIDE SEQUENCE</scope>
    <source>
        <strain evidence="3">CBS 113979</strain>
    </source>
</reference>
<dbReference type="OrthoDB" id="1577640at2759"/>
<evidence type="ECO:0000313" key="4">
    <source>
        <dbReference type="Proteomes" id="UP000800041"/>
    </source>
</evidence>
<organism evidence="3 4">
    <name type="scientific">Aulographum hederae CBS 113979</name>
    <dbReference type="NCBI Taxonomy" id="1176131"/>
    <lineage>
        <taxon>Eukaryota</taxon>
        <taxon>Fungi</taxon>
        <taxon>Dikarya</taxon>
        <taxon>Ascomycota</taxon>
        <taxon>Pezizomycotina</taxon>
        <taxon>Dothideomycetes</taxon>
        <taxon>Pleosporomycetidae</taxon>
        <taxon>Aulographales</taxon>
        <taxon>Aulographaceae</taxon>
    </lineage>
</organism>
<dbReference type="PANTHER" id="PTHR10039">
    <property type="entry name" value="AMELOGENIN"/>
    <property type="match status" value="1"/>
</dbReference>
<accession>A0A6G1HD12</accession>
<dbReference type="Pfam" id="PF24883">
    <property type="entry name" value="NPHP3_N"/>
    <property type="match status" value="1"/>
</dbReference>
<dbReference type="PANTHER" id="PTHR10039:SF16">
    <property type="entry name" value="GPI INOSITOL-DEACYLASE"/>
    <property type="match status" value="1"/>
</dbReference>
<name>A0A6G1HD12_9PEZI</name>
<dbReference type="EMBL" id="ML977141">
    <property type="protein sequence ID" value="KAF1990818.1"/>
    <property type="molecule type" value="Genomic_DNA"/>
</dbReference>
<feature type="non-terminal residue" evidence="3">
    <location>
        <position position="314"/>
    </location>
</feature>
<protein>
    <recommendedName>
        <fullName evidence="2">Nephrocystin 3-like N-terminal domain-containing protein</fullName>
    </recommendedName>
</protein>
<dbReference type="InterPro" id="IPR056884">
    <property type="entry name" value="NPHP3-like_N"/>
</dbReference>
<evidence type="ECO:0000313" key="3">
    <source>
        <dbReference type="EMBL" id="KAF1990818.1"/>
    </source>
</evidence>
<gene>
    <name evidence="3" type="ORF">K402DRAFT_369786</name>
</gene>
<keyword evidence="4" id="KW-1185">Reference proteome</keyword>